<feature type="transmembrane region" description="Helical" evidence="8">
    <location>
        <begin position="12"/>
        <end position="31"/>
    </location>
</feature>
<comment type="subcellular location">
    <subcellularLocation>
        <location evidence="1">Cell membrane</location>
        <topology evidence="1">Multi-pass membrane protein</topology>
    </subcellularLocation>
</comment>
<evidence type="ECO:0000313" key="10">
    <source>
        <dbReference type="Proteomes" id="UP000704738"/>
    </source>
</evidence>
<dbReference type="PANTHER" id="PTHR30472">
    <property type="entry name" value="FERRIC ENTEROBACTIN TRANSPORT SYSTEM PERMEASE PROTEIN"/>
    <property type="match status" value="1"/>
</dbReference>
<proteinExistence type="inferred from homology"/>
<evidence type="ECO:0000256" key="2">
    <source>
        <dbReference type="ARBA" id="ARBA00007935"/>
    </source>
</evidence>
<dbReference type="InterPro" id="IPR037294">
    <property type="entry name" value="ABC_BtuC-like"/>
</dbReference>
<dbReference type="InterPro" id="IPR000522">
    <property type="entry name" value="ABC_transptr_permease_BtuC"/>
</dbReference>
<dbReference type="SUPFAM" id="SSF81345">
    <property type="entry name" value="ABC transporter involved in vitamin B12 uptake, BtuC"/>
    <property type="match status" value="1"/>
</dbReference>
<feature type="transmembrane region" description="Helical" evidence="8">
    <location>
        <begin position="301"/>
        <end position="320"/>
    </location>
</feature>
<evidence type="ECO:0000256" key="7">
    <source>
        <dbReference type="ARBA" id="ARBA00023136"/>
    </source>
</evidence>
<feature type="transmembrane region" description="Helical" evidence="8">
    <location>
        <begin position="51"/>
        <end position="68"/>
    </location>
</feature>
<dbReference type="PANTHER" id="PTHR30472:SF19">
    <property type="entry name" value="PETROBACTIN IMPORT SYSTEM PERMEASE PROTEIN YCLO"/>
    <property type="match status" value="1"/>
</dbReference>
<feature type="transmembrane region" description="Helical" evidence="8">
    <location>
        <begin position="269"/>
        <end position="289"/>
    </location>
</feature>
<keyword evidence="6 8" id="KW-1133">Transmembrane helix</keyword>
<dbReference type="Pfam" id="PF01032">
    <property type="entry name" value="FecCD"/>
    <property type="match status" value="1"/>
</dbReference>
<accession>A0ABD6N0N1</accession>
<evidence type="ECO:0000256" key="4">
    <source>
        <dbReference type="ARBA" id="ARBA00022475"/>
    </source>
</evidence>
<dbReference type="Gene3D" id="1.10.3470.10">
    <property type="entry name" value="ABC transporter involved in vitamin B12 uptake, BtuC"/>
    <property type="match status" value="1"/>
</dbReference>
<keyword evidence="4" id="KW-1003">Cell membrane</keyword>
<evidence type="ECO:0000256" key="1">
    <source>
        <dbReference type="ARBA" id="ARBA00004651"/>
    </source>
</evidence>
<comment type="similarity">
    <text evidence="2">Belongs to the binding-protein-dependent transport system permease family. FecCD subfamily.</text>
</comment>
<dbReference type="RefSeq" id="WP_179053069.1">
    <property type="nucleotide sequence ID" value="NZ_QJRE01000113.1"/>
</dbReference>
<dbReference type="GO" id="GO:0005886">
    <property type="term" value="C:plasma membrane"/>
    <property type="evidence" value="ECO:0007669"/>
    <property type="project" value="UniProtKB-SubCell"/>
</dbReference>
<evidence type="ECO:0000256" key="8">
    <source>
        <dbReference type="SAM" id="Phobius"/>
    </source>
</evidence>
<keyword evidence="7 8" id="KW-0472">Membrane</keyword>
<reference evidence="9 10" key="1">
    <citation type="submission" date="2018-06" db="EMBL/GenBank/DDBJ databases">
        <title>Bacteria isolated from soil of Wuhan.</title>
        <authorList>
            <person name="Xiang W."/>
            <person name="Huang C."/>
        </authorList>
    </citation>
    <scope>NUCLEOTIDE SEQUENCE [LARGE SCALE GENOMIC DNA]</scope>
    <source>
        <strain evidence="10">xwS4</strain>
    </source>
</reference>
<evidence type="ECO:0000256" key="6">
    <source>
        <dbReference type="ARBA" id="ARBA00022989"/>
    </source>
</evidence>
<comment type="caution">
    <text evidence="9">The sequence shown here is derived from an EMBL/GenBank/DDBJ whole genome shotgun (WGS) entry which is preliminary data.</text>
</comment>
<dbReference type="AlphaFoldDB" id="A0ABD6N0N1"/>
<evidence type="ECO:0000313" key="9">
    <source>
        <dbReference type="EMBL" id="NWL47391.1"/>
    </source>
</evidence>
<feature type="transmembrane region" description="Helical" evidence="8">
    <location>
        <begin position="111"/>
        <end position="132"/>
    </location>
</feature>
<protein>
    <submittedName>
        <fullName evidence="9">Enterobactin ABC transporter permease</fullName>
    </submittedName>
</protein>
<dbReference type="EMBL" id="QJRE01000113">
    <property type="protein sequence ID" value="NWL47391.1"/>
    <property type="molecule type" value="Genomic_DNA"/>
</dbReference>
<feature type="transmembrane region" description="Helical" evidence="8">
    <location>
        <begin position="80"/>
        <end position="99"/>
    </location>
</feature>
<keyword evidence="3" id="KW-0813">Transport</keyword>
<dbReference type="Proteomes" id="UP000704738">
    <property type="component" value="Unassembled WGS sequence"/>
</dbReference>
<feature type="transmembrane region" description="Helical" evidence="8">
    <location>
        <begin position="139"/>
        <end position="165"/>
    </location>
</feature>
<evidence type="ECO:0000256" key="3">
    <source>
        <dbReference type="ARBA" id="ARBA00022448"/>
    </source>
</evidence>
<gene>
    <name evidence="9" type="ORF">DM819_16415</name>
</gene>
<name>A0ABD6N0N1_9PSED</name>
<evidence type="ECO:0000256" key="5">
    <source>
        <dbReference type="ARBA" id="ARBA00022692"/>
    </source>
</evidence>
<organism evidence="9 10">
    <name type="scientific">Pseudomonas hunanensis</name>
    <dbReference type="NCBI Taxonomy" id="1247546"/>
    <lineage>
        <taxon>Bacteria</taxon>
        <taxon>Pseudomonadati</taxon>
        <taxon>Pseudomonadota</taxon>
        <taxon>Gammaproteobacteria</taxon>
        <taxon>Pseudomonadales</taxon>
        <taxon>Pseudomonadaceae</taxon>
        <taxon>Pseudomonas</taxon>
    </lineage>
</organism>
<keyword evidence="5 8" id="KW-0812">Transmembrane</keyword>
<sequence length="325" mass="35146">MDNSALIQHSRSATFRLMALCVLAVVCATVFMTYDVHGQWDFALPLRAGKLATLTLVGYAIAVATVLFQTATCNRILTPAIMGFDALYLLIQTACVQLLGSKGLLALPQHLLFTGQVAVMILLCGLLYRVLFARGMANLFQLVLIGVILGELFRGLSSLMLRLMNPNEFNFLQDRFFSSFNNPDHGLLLMSFIAVCLASLLGLRNLARIDVLSLGRDMATNLGLDHRREVSVILVTVAVLVAVSTALVGPVTFFGLLVANLAYAAVGSYRHALLLPAAVCIAIICLVGGQMVLEHALGFNSNLRVVVDFLGGITFIYILIKGNRS</sequence>
<feature type="transmembrane region" description="Helical" evidence="8">
    <location>
        <begin position="185"/>
        <end position="203"/>
    </location>
</feature>
<feature type="transmembrane region" description="Helical" evidence="8">
    <location>
        <begin position="232"/>
        <end position="263"/>
    </location>
</feature>